<comment type="caution">
    <text evidence="1">The sequence shown here is derived from an EMBL/GenBank/DDBJ whole genome shotgun (WGS) entry which is preliminary data.</text>
</comment>
<gene>
    <name evidence="1" type="ORF">AU378_01820</name>
</gene>
<dbReference type="EMBL" id="LPUR01000001">
    <property type="protein sequence ID" value="KXH84526.1"/>
    <property type="molecule type" value="Genomic_DNA"/>
</dbReference>
<proteinExistence type="predicted"/>
<dbReference type="Proteomes" id="UP000070513">
    <property type="component" value="Unassembled WGS sequence"/>
</dbReference>
<dbReference type="RefSeq" id="WP_062647393.1">
    <property type="nucleotide sequence ID" value="NZ_LPUR01000001.1"/>
</dbReference>
<organism evidence="1 2">
    <name type="scientific">Chryseobacterium kwangjuense</name>
    <dbReference type="NCBI Taxonomy" id="267125"/>
    <lineage>
        <taxon>Bacteria</taxon>
        <taxon>Pseudomonadati</taxon>
        <taxon>Bacteroidota</taxon>
        <taxon>Flavobacteriia</taxon>
        <taxon>Flavobacteriales</taxon>
        <taxon>Weeksellaceae</taxon>
        <taxon>Chryseobacterium group</taxon>
        <taxon>Chryseobacterium</taxon>
    </lineage>
</organism>
<dbReference type="OrthoDB" id="1251771at2"/>
<accession>A0A135WHY3</accession>
<name>A0A135WHY3_9FLAO</name>
<evidence type="ECO:0000313" key="1">
    <source>
        <dbReference type="EMBL" id="KXH84526.1"/>
    </source>
</evidence>
<protein>
    <submittedName>
        <fullName evidence="1">Uncharacterized protein</fullName>
    </submittedName>
</protein>
<evidence type="ECO:0000313" key="2">
    <source>
        <dbReference type="Proteomes" id="UP000070513"/>
    </source>
</evidence>
<sequence>MACSCTSQKKNDAYIKEIDHQVHLLDSGTGLKKETIISGIGDGEKDRTVFTVSLIYNPGQPEYIKIEKKIDADYTYNNQFYYINQKLVKAKIDRKSNTNSETDYSVEYYLQRNTCIETINEDPEKSDCRKIKADSETALLDVFPLLPGNLK</sequence>
<dbReference type="AlphaFoldDB" id="A0A135WHY3"/>
<reference evidence="2" key="1">
    <citation type="submission" date="2015-12" db="EMBL/GenBank/DDBJ databases">
        <title>Genome sequence of a biocontrol rhizobacterium Chryseobacterium kwangjuense strain KJ1R5 isolated from pepper (Capsicum annuum L.).</title>
        <authorList>
            <person name="Jeong J.-J."/>
            <person name="Park H."/>
            <person name="Mannaa M."/>
            <person name="Sang M.K."/>
            <person name="Choi I.-G."/>
            <person name="Kim K.D."/>
        </authorList>
    </citation>
    <scope>NUCLEOTIDE SEQUENCE [LARGE SCALE GENOMIC DNA]</scope>
    <source>
        <strain evidence="2">KJ1R5</strain>
    </source>
</reference>
<reference evidence="1 2" key="2">
    <citation type="journal article" date="2016" name="Genome Announc.">
        <title>Draft Genome Sequence of a Biocontrol Rhizobacterium, Chryseobacterium kwangjuense Strain KJ1R5, Isolated from Pepper (Capsicum annuum).</title>
        <authorList>
            <person name="Jeong J.J."/>
            <person name="Park H."/>
            <person name="Park B.H."/>
            <person name="Mannaa M."/>
            <person name="Sang M.K."/>
            <person name="Choi I.G."/>
            <person name="Kim K.D."/>
        </authorList>
    </citation>
    <scope>NUCLEOTIDE SEQUENCE [LARGE SCALE GENOMIC DNA]</scope>
    <source>
        <strain evidence="1 2">KJ1R5</strain>
    </source>
</reference>